<dbReference type="AlphaFoldDB" id="A0A0L0VNF8"/>
<proteinExistence type="predicted"/>
<evidence type="ECO:0000256" key="1">
    <source>
        <dbReference type="SAM" id="MobiDB-lite"/>
    </source>
</evidence>
<dbReference type="OrthoDB" id="2509227at2759"/>
<comment type="caution">
    <text evidence="2">The sequence shown here is derived from an EMBL/GenBank/DDBJ whole genome shotgun (WGS) entry which is preliminary data.</text>
</comment>
<accession>A0A0L0VNF8</accession>
<reference evidence="3" key="1">
    <citation type="submission" date="2014-03" db="EMBL/GenBank/DDBJ databases">
        <title>The Genome Sequence of Puccinia striiformis f. sp. tritici PST-78.</title>
        <authorList>
            <consortium name="The Broad Institute Genome Sequencing Platform"/>
            <person name="Cuomo C."/>
            <person name="Hulbert S."/>
            <person name="Chen X."/>
            <person name="Walker B."/>
            <person name="Young S.K."/>
            <person name="Zeng Q."/>
            <person name="Gargeya S."/>
            <person name="Fitzgerald M."/>
            <person name="Haas B."/>
            <person name="Abouelleil A."/>
            <person name="Alvarado L."/>
            <person name="Arachchi H.M."/>
            <person name="Berlin A.M."/>
            <person name="Chapman S.B."/>
            <person name="Goldberg J."/>
            <person name="Griggs A."/>
            <person name="Gujja S."/>
            <person name="Hansen M."/>
            <person name="Howarth C."/>
            <person name="Imamovic A."/>
            <person name="Larimer J."/>
            <person name="McCowan C."/>
            <person name="Montmayeur A."/>
            <person name="Murphy C."/>
            <person name="Neiman D."/>
            <person name="Pearson M."/>
            <person name="Priest M."/>
            <person name="Roberts A."/>
            <person name="Saif S."/>
            <person name="Shea T."/>
            <person name="Sisk P."/>
            <person name="Sykes S."/>
            <person name="Wortman J."/>
            <person name="Nusbaum C."/>
            <person name="Birren B."/>
        </authorList>
    </citation>
    <scope>NUCLEOTIDE SEQUENCE [LARGE SCALE GENOMIC DNA]</scope>
    <source>
        <strain evidence="3">race PST-78</strain>
    </source>
</reference>
<feature type="region of interest" description="Disordered" evidence="1">
    <location>
        <begin position="1"/>
        <end position="41"/>
    </location>
</feature>
<dbReference type="Proteomes" id="UP000054564">
    <property type="component" value="Unassembled WGS sequence"/>
</dbReference>
<evidence type="ECO:0000313" key="2">
    <source>
        <dbReference type="EMBL" id="KNF00823.1"/>
    </source>
</evidence>
<sequence length="91" mass="10156">MYSPVCPIGAPSRDYNRLRKSPQEAVSQRRPALPSSRSTRPQGMVFSINALPQEIKSLQNSQRNGIVFNVDDLPQDVKDLQLVVGFTTRDA</sequence>
<dbReference type="EMBL" id="AJIL01000034">
    <property type="protein sequence ID" value="KNF00823.1"/>
    <property type="molecule type" value="Genomic_DNA"/>
</dbReference>
<protein>
    <submittedName>
        <fullName evidence="2">Uncharacterized protein</fullName>
    </submittedName>
</protein>
<evidence type="ECO:0000313" key="3">
    <source>
        <dbReference type="Proteomes" id="UP000054564"/>
    </source>
</evidence>
<organism evidence="2 3">
    <name type="scientific">Puccinia striiformis f. sp. tritici PST-78</name>
    <dbReference type="NCBI Taxonomy" id="1165861"/>
    <lineage>
        <taxon>Eukaryota</taxon>
        <taxon>Fungi</taxon>
        <taxon>Dikarya</taxon>
        <taxon>Basidiomycota</taxon>
        <taxon>Pucciniomycotina</taxon>
        <taxon>Pucciniomycetes</taxon>
        <taxon>Pucciniales</taxon>
        <taxon>Pucciniaceae</taxon>
        <taxon>Puccinia</taxon>
    </lineage>
</organism>
<keyword evidence="3" id="KW-1185">Reference proteome</keyword>
<gene>
    <name evidence="2" type="ORF">PSTG_05957</name>
</gene>
<name>A0A0L0VNF8_9BASI</name>